<dbReference type="RefSeq" id="XP_056758991.1">
    <property type="nucleotide sequence ID" value="XM_056893996.1"/>
</dbReference>
<gene>
    <name evidence="4" type="ORF">N7537_002938</name>
</gene>
<dbReference type="EMBL" id="JAQJAE010000001">
    <property type="protein sequence ID" value="KAJ5617824.1"/>
    <property type="molecule type" value="Genomic_DNA"/>
</dbReference>
<keyword evidence="2" id="KW-0732">Signal</keyword>
<dbReference type="PANTHER" id="PTHR35186:SF4">
    <property type="entry name" value="PRION-INHIBITION AND PROPAGATION HELO DOMAIN-CONTAINING PROTEIN"/>
    <property type="match status" value="1"/>
</dbReference>
<reference evidence="4" key="2">
    <citation type="submission" date="2023-01" db="EMBL/GenBank/DDBJ databases">
        <authorList>
            <person name="Petersen C."/>
        </authorList>
    </citation>
    <scope>NUCLEOTIDE SEQUENCE</scope>
    <source>
        <strain evidence="4">IBT 12815</strain>
    </source>
</reference>
<feature type="signal peptide" evidence="2">
    <location>
        <begin position="1"/>
        <end position="24"/>
    </location>
</feature>
<evidence type="ECO:0000313" key="4">
    <source>
        <dbReference type="EMBL" id="KAJ5617824.1"/>
    </source>
</evidence>
<dbReference type="PANTHER" id="PTHR35186">
    <property type="entry name" value="ANK_REP_REGION DOMAIN-CONTAINING PROTEIN"/>
    <property type="match status" value="1"/>
</dbReference>
<sequence length="559" mass="63515">MVTGIEAAGLALAILPLFVNQIDAYVRGIEKIKGLRRYRREFKGYAINLRTQHAILLNTLEQALEGVVNDEDQVSELICDPQGDGWKDPDLQKRLRSKLDRNYEVFMGNMAGLSELLEQLSHKLDIGATDTKTTPVTEAWNIWKFRKILSKAVYDDLLVKIDGTNTILKTLVDYSFHLEDTKKKRQGWGYLLKRYQKARKHAEGLFKAIIGGRYWGCQCKNHHCVHLQLQINSLRSTEEYPDSDVDAISQFRMIFSNTKEADLTCLWTWTEVVFEPWQVEEIVTLASLSLHDDPKSYHQKKPRVQFDMPPAEEARSSEKRREALSAPPIQDFCSSLCIAESEIERRKSIGSISNDLDASVKYTMHAVKILPKSIPQKPLRKVLSHISRRDRLHIATALACGMIQFGGNWLKSWWDISDVYLAATSDDGDNVLLDNLYLSWPLSATSAIPGPRNDTKYSDPGENRLLPLGLALVELSLGKPLQILLDLEDGDQDTLLSRFNTASWLVKMVYMESGTNYADVVNSCLTWSGLCREKRFEERVFDTIVSPLLKDLSNFEGQA</sequence>
<dbReference type="GeneID" id="81584238"/>
<feature type="domain" description="DUF7580" evidence="3">
    <location>
        <begin position="194"/>
        <end position="554"/>
    </location>
</feature>
<feature type="compositionally biased region" description="Basic and acidic residues" evidence="1">
    <location>
        <begin position="312"/>
        <end position="323"/>
    </location>
</feature>
<dbReference type="AlphaFoldDB" id="A0AAD6EI91"/>
<proteinExistence type="predicted"/>
<organism evidence="4 5">
    <name type="scientific">Penicillium hordei</name>
    <dbReference type="NCBI Taxonomy" id="40994"/>
    <lineage>
        <taxon>Eukaryota</taxon>
        <taxon>Fungi</taxon>
        <taxon>Dikarya</taxon>
        <taxon>Ascomycota</taxon>
        <taxon>Pezizomycotina</taxon>
        <taxon>Eurotiomycetes</taxon>
        <taxon>Eurotiomycetidae</taxon>
        <taxon>Eurotiales</taxon>
        <taxon>Aspergillaceae</taxon>
        <taxon>Penicillium</taxon>
    </lineage>
</organism>
<evidence type="ECO:0000313" key="5">
    <source>
        <dbReference type="Proteomes" id="UP001213799"/>
    </source>
</evidence>
<comment type="caution">
    <text evidence="4">The sequence shown here is derived from an EMBL/GenBank/DDBJ whole genome shotgun (WGS) entry which is preliminary data.</text>
</comment>
<accession>A0AAD6EI91</accession>
<feature type="region of interest" description="Disordered" evidence="1">
    <location>
        <begin position="295"/>
        <end position="323"/>
    </location>
</feature>
<dbReference type="Pfam" id="PF24476">
    <property type="entry name" value="DUF7580"/>
    <property type="match status" value="1"/>
</dbReference>
<name>A0AAD6EI91_9EURO</name>
<dbReference type="Proteomes" id="UP001213799">
    <property type="component" value="Unassembled WGS sequence"/>
</dbReference>
<dbReference type="InterPro" id="IPR056002">
    <property type="entry name" value="DUF7580"/>
</dbReference>
<feature type="chain" id="PRO_5041925714" description="DUF7580 domain-containing protein" evidence="2">
    <location>
        <begin position="25"/>
        <end position="559"/>
    </location>
</feature>
<evidence type="ECO:0000256" key="2">
    <source>
        <dbReference type="SAM" id="SignalP"/>
    </source>
</evidence>
<protein>
    <recommendedName>
        <fullName evidence="3">DUF7580 domain-containing protein</fullName>
    </recommendedName>
</protein>
<evidence type="ECO:0000256" key="1">
    <source>
        <dbReference type="SAM" id="MobiDB-lite"/>
    </source>
</evidence>
<reference evidence="4" key="1">
    <citation type="journal article" date="2023" name="IMA Fungus">
        <title>Comparative genomic study of the Penicillium genus elucidates a diverse pangenome and 15 lateral gene transfer events.</title>
        <authorList>
            <person name="Petersen C."/>
            <person name="Sorensen T."/>
            <person name="Nielsen M.R."/>
            <person name="Sondergaard T.E."/>
            <person name="Sorensen J.L."/>
            <person name="Fitzpatrick D.A."/>
            <person name="Frisvad J.C."/>
            <person name="Nielsen K.L."/>
        </authorList>
    </citation>
    <scope>NUCLEOTIDE SEQUENCE</scope>
    <source>
        <strain evidence="4">IBT 12815</strain>
    </source>
</reference>
<evidence type="ECO:0000259" key="3">
    <source>
        <dbReference type="Pfam" id="PF24476"/>
    </source>
</evidence>
<keyword evidence="5" id="KW-1185">Reference proteome</keyword>